<evidence type="ECO:0000313" key="4">
    <source>
        <dbReference type="Proteomes" id="UP000606580"/>
    </source>
</evidence>
<gene>
    <name evidence="3" type="primary">cmr1</name>
    <name evidence="3" type="ORF">GIS02_04445</name>
</gene>
<dbReference type="GO" id="GO:0051607">
    <property type="term" value="P:defense response to virus"/>
    <property type="evidence" value="ECO:0007669"/>
    <property type="project" value="UniProtKB-KW"/>
</dbReference>
<evidence type="ECO:0000256" key="1">
    <source>
        <dbReference type="ARBA" id="ARBA00023118"/>
    </source>
</evidence>
<dbReference type="EMBL" id="WNEG01000083">
    <property type="protein sequence ID" value="NMG83438.1"/>
    <property type="molecule type" value="Genomic_DNA"/>
</dbReference>
<dbReference type="InterPro" id="IPR005537">
    <property type="entry name" value="RAMP_III_fam"/>
</dbReference>
<dbReference type="InterPro" id="IPR007522">
    <property type="entry name" value="CRISPR-assoc_prot_TM1795"/>
</dbReference>
<dbReference type="Pfam" id="PF03787">
    <property type="entry name" value="RAMPs"/>
    <property type="match status" value="1"/>
</dbReference>
<comment type="caution">
    <text evidence="3">The sequence shown here is derived from an EMBL/GenBank/DDBJ whole genome shotgun (WGS) entry which is preliminary data.</text>
</comment>
<protein>
    <submittedName>
        <fullName evidence="3">Type III-B CRISPR module RAMP protein Cmr1</fullName>
    </submittedName>
</protein>
<evidence type="ECO:0000313" key="3">
    <source>
        <dbReference type="EMBL" id="NMG83438.1"/>
    </source>
</evidence>
<organism evidence="3 4">
    <name type="scientific">Candidatus Ethanoperedens thermophilum</name>
    <dbReference type="NCBI Taxonomy" id="2766897"/>
    <lineage>
        <taxon>Archaea</taxon>
        <taxon>Methanobacteriati</taxon>
        <taxon>Methanobacteriota</taxon>
        <taxon>Stenosarchaea group</taxon>
        <taxon>Methanomicrobia</taxon>
        <taxon>Methanosarcinales</taxon>
        <taxon>Methanosarcinales incertae sedis</taxon>
        <taxon>GOM Arc I cluster</taxon>
        <taxon>Candidatus Ethanoperedens</taxon>
    </lineage>
</organism>
<name>A0A848D9U8_9EURY</name>
<proteinExistence type="predicted"/>
<sequence length="338" mass="38123">MKPLEFNVKFITPLLIGGAENNVDKNGLTGKALRGAWRFWCRALIGGVMGNNRNREDLSKLESDIFGSDKIKIGSKFRIAIEEQNTNTPNSFDLGFKKKGFPEGTSYSITILPRNTMSGIERKVLLATIWVWGNLGAVGNRERRGFGSPIIYLNNNSKDPFNFQNHEEIEKIALPLKEQAFQDSSDIKNHLINGLNIIWSVYTEWINVNDINNIEGYMDTLDAPTSAPYFILRSFKQIAVGDQGYVNRNDAITAVHGMRNCQGLGWARGKGRMASPVFIRFHKVVGKNMQDKFLPIFTWCKQKDANDPDNCARNYLTEIGGRKVFIRSLEGDPLCITH</sequence>
<dbReference type="AlphaFoldDB" id="A0A848D9U8"/>
<accession>A0A848D9U8</accession>
<dbReference type="Proteomes" id="UP000606580">
    <property type="component" value="Unassembled WGS sequence"/>
</dbReference>
<reference evidence="3" key="1">
    <citation type="journal article" date="2020" name="MBio">
        <title>'Candidatus Ethanoperedens,' a Thermophilic Genus of Archaea Mediating the Anaerobic Oxidation of Ethane.</title>
        <authorList>
            <person name="Hahn C.J."/>
            <person name="Laso-Perez R."/>
            <person name="Vulcano F."/>
            <person name="Vaziourakis K.M."/>
            <person name="Stokke R."/>
            <person name="Steen I.H."/>
            <person name="Teske A."/>
            <person name="Boetius A."/>
            <person name="Liebeke M."/>
            <person name="Amann R."/>
            <person name="Knittel K."/>
            <person name="Wegener G."/>
        </authorList>
    </citation>
    <scope>NUCLEOTIDE SEQUENCE</scope>
    <source>
        <strain evidence="3">GoM-Arc1-LC-WB58</strain>
    </source>
</reference>
<dbReference type="NCBIfam" id="TIGR01894">
    <property type="entry name" value="cas_TM1795_cmr1"/>
    <property type="match status" value="1"/>
</dbReference>
<evidence type="ECO:0000259" key="2">
    <source>
        <dbReference type="Pfam" id="PF03787"/>
    </source>
</evidence>
<feature type="domain" description="CRISPR type III-associated protein" evidence="2">
    <location>
        <begin position="8"/>
        <end position="148"/>
    </location>
</feature>
<keyword evidence="1" id="KW-0051">Antiviral defense</keyword>